<name>A0A0F9T928_9ZZZZ</name>
<sequence>MVRRDRVRKAQELAAEIKRLYGIMDKLPKLADGLPTFLDETVWNIYDGRIIERRVLYTDDGFQAFSRQVAERDAPFCCPISGCYSTYEAAEATREK</sequence>
<protein>
    <submittedName>
        <fullName evidence="1">Uncharacterized protein</fullName>
    </submittedName>
</protein>
<evidence type="ECO:0000313" key="1">
    <source>
        <dbReference type="EMBL" id="KKN77720.1"/>
    </source>
</evidence>
<proteinExistence type="predicted"/>
<reference evidence="1" key="1">
    <citation type="journal article" date="2015" name="Nature">
        <title>Complex archaea that bridge the gap between prokaryotes and eukaryotes.</title>
        <authorList>
            <person name="Spang A."/>
            <person name="Saw J.H."/>
            <person name="Jorgensen S.L."/>
            <person name="Zaremba-Niedzwiedzka K."/>
            <person name="Martijn J."/>
            <person name="Lind A.E."/>
            <person name="van Eijk R."/>
            <person name="Schleper C."/>
            <person name="Guy L."/>
            <person name="Ettema T.J."/>
        </authorList>
    </citation>
    <scope>NUCLEOTIDE SEQUENCE</scope>
</reference>
<organism evidence="1">
    <name type="scientific">marine sediment metagenome</name>
    <dbReference type="NCBI Taxonomy" id="412755"/>
    <lineage>
        <taxon>unclassified sequences</taxon>
        <taxon>metagenomes</taxon>
        <taxon>ecological metagenomes</taxon>
    </lineage>
</organism>
<dbReference type="AlphaFoldDB" id="A0A0F9T928"/>
<dbReference type="EMBL" id="LAZR01000274">
    <property type="protein sequence ID" value="KKN77720.1"/>
    <property type="molecule type" value="Genomic_DNA"/>
</dbReference>
<accession>A0A0F9T928</accession>
<comment type="caution">
    <text evidence="1">The sequence shown here is derived from an EMBL/GenBank/DDBJ whole genome shotgun (WGS) entry which is preliminary data.</text>
</comment>
<gene>
    <name evidence="1" type="ORF">LCGC14_0356940</name>
</gene>